<evidence type="ECO:0000256" key="5">
    <source>
        <dbReference type="RuleBase" id="RU362076"/>
    </source>
</evidence>
<comment type="similarity">
    <text evidence="1 5">Belongs to the FlgD family.</text>
</comment>
<organism evidence="8 9">
    <name type="scientific">Siculibacillus lacustris</name>
    <dbReference type="NCBI Taxonomy" id="1549641"/>
    <lineage>
        <taxon>Bacteria</taxon>
        <taxon>Pseudomonadati</taxon>
        <taxon>Pseudomonadota</taxon>
        <taxon>Alphaproteobacteria</taxon>
        <taxon>Hyphomicrobiales</taxon>
        <taxon>Ancalomicrobiaceae</taxon>
        <taxon>Siculibacillus</taxon>
    </lineage>
</organism>
<evidence type="ECO:0000256" key="4">
    <source>
        <dbReference type="ARBA" id="ARBA00024746"/>
    </source>
</evidence>
<comment type="function">
    <text evidence="4 5">Required for flagellar hook formation. May act as a scaffolding protein.</text>
</comment>
<feature type="domain" description="FlgD/Vpr Ig-like" evidence="6">
    <location>
        <begin position="103"/>
        <end position="177"/>
    </location>
</feature>
<evidence type="ECO:0000256" key="3">
    <source>
        <dbReference type="ARBA" id="ARBA00022795"/>
    </source>
</evidence>
<comment type="caution">
    <text evidence="8">The sequence shown here is derived from an EMBL/GenBank/DDBJ whole genome shotgun (WGS) entry which is preliminary data.</text>
</comment>
<protein>
    <recommendedName>
        <fullName evidence="2 5">Basal-body rod modification protein FlgD</fullName>
    </recommendedName>
</protein>
<evidence type="ECO:0000256" key="1">
    <source>
        <dbReference type="ARBA" id="ARBA00010577"/>
    </source>
</evidence>
<dbReference type="Pfam" id="PF03963">
    <property type="entry name" value="FlgD"/>
    <property type="match status" value="1"/>
</dbReference>
<gene>
    <name evidence="8" type="ORF">EYW49_11580</name>
</gene>
<accession>A0A4V6MZ24</accession>
<dbReference type="EMBL" id="SJFN01000015">
    <property type="protein sequence ID" value="TBW37391.1"/>
    <property type="molecule type" value="Genomic_DNA"/>
</dbReference>
<dbReference type="OrthoDB" id="9785233at2"/>
<reference evidence="8 9" key="1">
    <citation type="submission" date="2019-02" db="EMBL/GenBank/DDBJ databases">
        <title>Siculibacillus lacustris gen. nov., sp. nov., a new rosette-forming bacterium isolated from a freshwater crater lake (Lake St. Ana, Romania).</title>
        <authorList>
            <person name="Felfoldi T."/>
            <person name="Marton Z."/>
            <person name="Szabo A."/>
            <person name="Mentes A."/>
            <person name="Boka K."/>
            <person name="Marialigeti K."/>
            <person name="Mathe I."/>
            <person name="Koncz M."/>
            <person name="Schumann P."/>
            <person name="Toth E."/>
        </authorList>
    </citation>
    <scope>NUCLEOTIDE SEQUENCE [LARGE SCALE GENOMIC DNA]</scope>
    <source>
        <strain evidence="8 9">SA-279</strain>
    </source>
</reference>
<name>A0A4V6MZ24_9HYPH</name>
<evidence type="ECO:0000313" key="8">
    <source>
        <dbReference type="EMBL" id="TBW37391.1"/>
    </source>
</evidence>
<dbReference type="Gene3D" id="2.30.30.910">
    <property type="match status" value="1"/>
</dbReference>
<dbReference type="InterPro" id="IPR025963">
    <property type="entry name" value="FLgD_Tudor"/>
</dbReference>
<keyword evidence="3 5" id="KW-1005">Bacterial flagellum biogenesis</keyword>
<evidence type="ECO:0000259" key="6">
    <source>
        <dbReference type="Pfam" id="PF13860"/>
    </source>
</evidence>
<feature type="domain" description="FlgD Tudor-like" evidence="7">
    <location>
        <begin position="85"/>
        <end position="217"/>
    </location>
</feature>
<proteinExistence type="inferred from homology"/>
<dbReference type="InterPro" id="IPR025965">
    <property type="entry name" value="FlgD/Vpr_Ig-like"/>
</dbReference>
<sequence length="223" mass="22823">MSILGLTTPTLSSSTSTAATDSASLSSNYTMFINLLVTQMKNQDPMNPTDTSTFTSQLVQYSSVEQQIKTNSNLADLKALLTTQNATALVNYVGTKVTAGSATSTWDGTNAATWNFTSSGAATSGTVTIKNSDGTTVYTGTQKLTAGNNTFTWKGTTTAGGTAKSGDYTISVAGTDTSGNALTITTSLTGVVDDIDFSGDTPMLSIGGQEISAYSVTKVASGS</sequence>
<evidence type="ECO:0000256" key="2">
    <source>
        <dbReference type="ARBA" id="ARBA00016013"/>
    </source>
</evidence>
<keyword evidence="8" id="KW-0282">Flagellum</keyword>
<keyword evidence="8" id="KW-0969">Cilium</keyword>
<dbReference type="Pfam" id="PF13860">
    <property type="entry name" value="FlgD_ig"/>
    <property type="match status" value="1"/>
</dbReference>
<evidence type="ECO:0000313" key="9">
    <source>
        <dbReference type="Proteomes" id="UP000292781"/>
    </source>
</evidence>
<keyword evidence="9" id="KW-1185">Reference proteome</keyword>
<evidence type="ECO:0000259" key="7">
    <source>
        <dbReference type="Pfam" id="PF13861"/>
    </source>
</evidence>
<keyword evidence="8" id="KW-0966">Cell projection</keyword>
<dbReference type="Gene3D" id="2.60.40.4070">
    <property type="match status" value="1"/>
</dbReference>
<dbReference type="AlphaFoldDB" id="A0A4V6MZ24"/>
<dbReference type="RefSeq" id="WP_131309729.1">
    <property type="nucleotide sequence ID" value="NZ_SJFN01000015.1"/>
</dbReference>
<dbReference type="Pfam" id="PF13861">
    <property type="entry name" value="FLgD_tudor"/>
    <property type="match status" value="1"/>
</dbReference>
<dbReference type="Proteomes" id="UP000292781">
    <property type="component" value="Unassembled WGS sequence"/>
</dbReference>
<dbReference type="InterPro" id="IPR005648">
    <property type="entry name" value="FlgD"/>
</dbReference>
<dbReference type="GO" id="GO:0044781">
    <property type="term" value="P:bacterial-type flagellum organization"/>
    <property type="evidence" value="ECO:0007669"/>
    <property type="project" value="UniProtKB-UniRule"/>
</dbReference>